<name>A0A2G8SQ42_9APHY</name>
<feature type="region of interest" description="Disordered" evidence="1">
    <location>
        <begin position="14"/>
        <end position="114"/>
    </location>
</feature>
<accession>A0A2G8SQ42</accession>
<feature type="compositionally biased region" description="Low complexity" evidence="1">
    <location>
        <begin position="104"/>
        <end position="114"/>
    </location>
</feature>
<protein>
    <submittedName>
        <fullName evidence="2">Uncharacterized protein</fullName>
    </submittedName>
</protein>
<reference evidence="2 3" key="1">
    <citation type="journal article" date="2015" name="Sci. Rep.">
        <title>Chromosome-level genome map provides insights into diverse defense mechanisms in the medicinal fungus Ganoderma sinense.</title>
        <authorList>
            <person name="Zhu Y."/>
            <person name="Xu J."/>
            <person name="Sun C."/>
            <person name="Zhou S."/>
            <person name="Xu H."/>
            <person name="Nelson D.R."/>
            <person name="Qian J."/>
            <person name="Song J."/>
            <person name="Luo H."/>
            <person name="Xiang L."/>
            <person name="Li Y."/>
            <person name="Xu Z."/>
            <person name="Ji A."/>
            <person name="Wang L."/>
            <person name="Lu S."/>
            <person name="Hayward A."/>
            <person name="Sun W."/>
            <person name="Li X."/>
            <person name="Schwartz D.C."/>
            <person name="Wang Y."/>
            <person name="Chen S."/>
        </authorList>
    </citation>
    <scope>NUCLEOTIDE SEQUENCE [LARGE SCALE GENOMIC DNA]</scope>
    <source>
        <strain evidence="2 3">ZZ0214-1</strain>
    </source>
</reference>
<sequence length="801" mass="86459">MVTRITRRACTLGLPLPTSSRLPTESPCKLRGMERSMQRSTSCMPRSTTPPPLPKSASLPLHAPRVAASSTPPKANGSPHRHAPTTSQTSAVVTPEPSRPPVPAAIAYSPSSSSLWDSSPIIAEVLRQISQSKAAVQELRTQLTDFRASADDAHAAIESELEAQRERKREEDGARADLKARTKTLEDSKRSAESSKRDAEKRLRAAETARDSAEARIEKLGEEIGALRSRMREDEAAAVSCKEEGDEKEQETKEALERKKKEIKVAEEVVAALNMRAKELEERIVQEEERLRQAKEQAEIKKQDRSFYPLTVVPAVEEDITIPAWSSYASQNQTQEASQDSFTHHSGEILERQEAFPRPIQAPKSRGSASSRSGSSDTGEPSVSPRPAHLSLTSISNLRDAANRVLSEPDPNGQVLVRPRGFPLFADLPSNRSTQSTSTRFSPFGESDHSIDQSSVDPPTSASSISPSSYIPSSLINSLDGSGGFDVNLSRSFQSEDDAVLARDWRKKAAFPRPLPVESPGTGMGMYTTSPSSLTYPSFDGVDKVDPFEVRPQPARRRFTSELVDLQRAALLSNRTISDPAPVPVSLTESDTQDKAALAHRRWSSQQDAIGKERKGLNPEAKAFSLTKRSLLSAAPASHPFDPLVHASSLSLPASLAPEQDATHSRSGSNLFSSISMRAFAPSREEREALQRALGGSTNTSLERLPTLSEVSSVSSIPSLSLPSSPSHSHAVAVAPPPGLGPSLGAGVAKDAGVTGFGFGNGRTILGPGLAWLQSLPRTRKSKFSPWEDEETKELEAGGGQ</sequence>
<feature type="compositionally biased region" description="Polar residues" evidence="1">
    <location>
        <begin position="430"/>
        <end position="441"/>
    </location>
</feature>
<dbReference type="AlphaFoldDB" id="A0A2G8SQ42"/>
<dbReference type="PANTHER" id="PTHR23159:SF60">
    <property type="entry name" value="SPINDLE ASSEMBLY ABNORMAL PROTEIN 4"/>
    <property type="match status" value="1"/>
</dbReference>
<feature type="compositionally biased region" description="Low complexity" evidence="1">
    <location>
        <begin position="458"/>
        <end position="467"/>
    </location>
</feature>
<dbReference type="OrthoDB" id="2548929at2759"/>
<dbReference type="Proteomes" id="UP000230002">
    <property type="component" value="Unassembled WGS sequence"/>
</dbReference>
<dbReference type="STRING" id="1077348.A0A2G8SQ42"/>
<comment type="caution">
    <text evidence="2">The sequence shown here is derived from an EMBL/GenBank/DDBJ whole genome shotgun (WGS) entry which is preliminary data.</text>
</comment>
<feature type="compositionally biased region" description="Low complexity" evidence="1">
    <location>
        <begin position="55"/>
        <end position="64"/>
    </location>
</feature>
<feature type="compositionally biased region" description="Basic and acidic residues" evidence="1">
    <location>
        <begin position="342"/>
        <end position="355"/>
    </location>
</feature>
<dbReference type="EMBL" id="AYKW01000002">
    <property type="protein sequence ID" value="PIL35833.1"/>
    <property type="molecule type" value="Genomic_DNA"/>
</dbReference>
<feature type="compositionally biased region" description="Polar residues" evidence="1">
    <location>
        <begin position="331"/>
        <end position="341"/>
    </location>
</feature>
<feature type="region of interest" description="Disordered" evidence="1">
    <location>
        <begin position="683"/>
        <end position="736"/>
    </location>
</feature>
<keyword evidence="3" id="KW-1185">Reference proteome</keyword>
<feature type="compositionally biased region" description="Basic and acidic residues" evidence="1">
    <location>
        <begin position="230"/>
        <end position="260"/>
    </location>
</feature>
<feature type="compositionally biased region" description="Low complexity" evidence="1">
    <location>
        <begin position="705"/>
        <end position="734"/>
    </location>
</feature>
<evidence type="ECO:0000313" key="2">
    <source>
        <dbReference type="EMBL" id="PIL35833.1"/>
    </source>
</evidence>
<organism evidence="2 3">
    <name type="scientific">Ganoderma sinense ZZ0214-1</name>
    <dbReference type="NCBI Taxonomy" id="1077348"/>
    <lineage>
        <taxon>Eukaryota</taxon>
        <taxon>Fungi</taxon>
        <taxon>Dikarya</taxon>
        <taxon>Basidiomycota</taxon>
        <taxon>Agaricomycotina</taxon>
        <taxon>Agaricomycetes</taxon>
        <taxon>Polyporales</taxon>
        <taxon>Polyporaceae</taxon>
        <taxon>Ganoderma</taxon>
    </lineage>
</organism>
<feature type="region of interest" description="Disordered" evidence="1">
    <location>
        <begin position="426"/>
        <end position="467"/>
    </location>
</feature>
<evidence type="ECO:0000256" key="1">
    <source>
        <dbReference type="SAM" id="MobiDB-lite"/>
    </source>
</evidence>
<evidence type="ECO:0000313" key="3">
    <source>
        <dbReference type="Proteomes" id="UP000230002"/>
    </source>
</evidence>
<feature type="compositionally biased region" description="Low complexity" evidence="1">
    <location>
        <begin position="365"/>
        <end position="376"/>
    </location>
</feature>
<gene>
    <name evidence="2" type="ORF">GSI_01493</name>
</gene>
<dbReference type="PANTHER" id="PTHR23159">
    <property type="entry name" value="CENTROSOMAL PROTEIN 2"/>
    <property type="match status" value="1"/>
</dbReference>
<feature type="region of interest" description="Disordered" evidence="1">
    <location>
        <begin position="331"/>
        <end position="389"/>
    </location>
</feature>
<feature type="region of interest" description="Disordered" evidence="1">
    <location>
        <begin position="161"/>
        <end position="260"/>
    </location>
</feature>
<feature type="compositionally biased region" description="Basic and acidic residues" evidence="1">
    <location>
        <begin position="161"/>
        <end position="222"/>
    </location>
</feature>
<proteinExistence type="predicted"/>
<feature type="region of interest" description="Disordered" evidence="1">
    <location>
        <begin position="781"/>
        <end position="801"/>
    </location>
</feature>